<name>S8AI50_DACHA</name>
<keyword evidence="9" id="KW-0807">Transducer</keyword>
<evidence type="ECO:0000313" key="13">
    <source>
        <dbReference type="Proteomes" id="UP000015100"/>
    </source>
</evidence>
<dbReference type="AlphaFoldDB" id="S8AI50"/>
<reference evidence="12 13" key="1">
    <citation type="journal article" date="2013" name="PLoS Genet.">
        <title>Genomic mechanisms accounting for the adaptation to parasitism in nematode-trapping fungi.</title>
        <authorList>
            <person name="Meerupati T."/>
            <person name="Andersson K.M."/>
            <person name="Friman E."/>
            <person name="Kumar D."/>
            <person name="Tunlid A."/>
            <person name="Ahren D."/>
        </authorList>
    </citation>
    <scope>NUCLEOTIDE SEQUENCE [LARGE SCALE GENOMIC DNA]</scope>
    <source>
        <strain evidence="12 13">CBS 200.50</strain>
    </source>
</reference>
<comment type="subcellular location">
    <subcellularLocation>
        <location evidence="1">Membrane</location>
        <topology evidence="1">Multi-pass membrane protein</topology>
    </subcellularLocation>
</comment>
<evidence type="ECO:0000256" key="8">
    <source>
        <dbReference type="ARBA" id="ARBA00023170"/>
    </source>
</evidence>
<evidence type="ECO:0000256" key="11">
    <source>
        <dbReference type="SAM" id="Phobius"/>
    </source>
</evidence>
<feature type="transmembrane region" description="Helical" evidence="11">
    <location>
        <begin position="193"/>
        <end position="213"/>
    </location>
</feature>
<feature type="compositionally biased region" description="Basic and acidic residues" evidence="10">
    <location>
        <begin position="571"/>
        <end position="581"/>
    </location>
</feature>
<protein>
    <recommendedName>
        <fullName evidence="14">G-protein coupled receptors family 1 profile domain-containing protein</fullName>
    </recommendedName>
</protein>
<evidence type="ECO:0000256" key="3">
    <source>
        <dbReference type="ARBA" id="ARBA00022507"/>
    </source>
</evidence>
<dbReference type="GO" id="GO:0005886">
    <property type="term" value="C:plasma membrane"/>
    <property type="evidence" value="ECO:0007669"/>
    <property type="project" value="TreeGrafter"/>
</dbReference>
<dbReference type="PRINTS" id="PR00899">
    <property type="entry name" value="GPCRSTE3"/>
</dbReference>
<evidence type="ECO:0000256" key="9">
    <source>
        <dbReference type="ARBA" id="ARBA00023224"/>
    </source>
</evidence>
<feature type="transmembrane region" description="Helical" evidence="11">
    <location>
        <begin position="106"/>
        <end position="129"/>
    </location>
</feature>
<feature type="transmembrane region" description="Helical" evidence="11">
    <location>
        <begin position="159"/>
        <end position="181"/>
    </location>
</feature>
<dbReference type="eggNOG" id="ENOG502S44N">
    <property type="taxonomic scope" value="Eukaryota"/>
</dbReference>
<gene>
    <name evidence="12" type="ORF">H072_3438</name>
</gene>
<dbReference type="HOGENOM" id="CLU_429609_0_0_1"/>
<evidence type="ECO:0000256" key="4">
    <source>
        <dbReference type="ARBA" id="ARBA00022692"/>
    </source>
</evidence>
<dbReference type="PANTHER" id="PTHR28097:SF1">
    <property type="entry name" value="PHEROMONE A FACTOR RECEPTOR"/>
    <property type="match status" value="1"/>
</dbReference>
<organism evidence="12 13">
    <name type="scientific">Dactylellina haptotyla (strain CBS 200.50)</name>
    <name type="common">Nematode-trapping fungus</name>
    <name type="synonym">Monacrosporium haptotylum</name>
    <dbReference type="NCBI Taxonomy" id="1284197"/>
    <lineage>
        <taxon>Eukaryota</taxon>
        <taxon>Fungi</taxon>
        <taxon>Dikarya</taxon>
        <taxon>Ascomycota</taxon>
        <taxon>Pezizomycotina</taxon>
        <taxon>Orbiliomycetes</taxon>
        <taxon>Orbiliales</taxon>
        <taxon>Orbiliaceae</taxon>
        <taxon>Dactylellina</taxon>
    </lineage>
</organism>
<dbReference type="Proteomes" id="UP000015100">
    <property type="component" value="Unassembled WGS sequence"/>
</dbReference>
<keyword evidence="6" id="KW-0297">G-protein coupled receptor</keyword>
<comment type="caution">
    <text evidence="12">The sequence shown here is derived from an EMBL/GenBank/DDBJ whole genome shotgun (WGS) entry which is preliminary data.</text>
</comment>
<keyword evidence="3" id="KW-0589">Pheromone response</keyword>
<feature type="region of interest" description="Disordered" evidence="10">
    <location>
        <begin position="570"/>
        <end position="606"/>
    </location>
</feature>
<feature type="transmembrane region" description="Helical" evidence="11">
    <location>
        <begin position="233"/>
        <end position="258"/>
    </location>
</feature>
<proteinExistence type="inferred from homology"/>
<evidence type="ECO:0008006" key="14">
    <source>
        <dbReference type="Google" id="ProtNLM"/>
    </source>
</evidence>
<dbReference type="STRING" id="1284197.S8AI50"/>
<keyword evidence="5 11" id="KW-1133">Transmembrane helix</keyword>
<keyword evidence="7 11" id="KW-0472">Membrane</keyword>
<evidence type="ECO:0000256" key="5">
    <source>
        <dbReference type="ARBA" id="ARBA00022989"/>
    </source>
</evidence>
<feature type="transmembrane region" description="Helical" evidence="11">
    <location>
        <begin position="12"/>
        <end position="29"/>
    </location>
</feature>
<evidence type="ECO:0000256" key="2">
    <source>
        <dbReference type="ARBA" id="ARBA00011085"/>
    </source>
</evidence>
<accession>S8AI50</accession>
<dbReference type="OMA" id="AVHADWW"/>
<dbReference type="InterPro" id="IPR001499">
    <property type="entry name" value="GPCR_STE3"/>
</dbReference>
<evidence type="ECO:0000256" key="10">
    <source>
        <dbReference type="SAM" id="MobiDB-lite"/>
    </source>
</evidence>
<keyword evidence="13" id="KW-1185">Reference proteome</keyword>
<evidence type="ECO:0000256" key="6">
    <source>
        <dbReference type="ARBA" id="ARBA00023040"/>
    </source>
</evidence>
<comment type="similarity">
    <text evidence="2">Belongs to the G-protein coupled receptor 4 family.</text>
</comment>
<keyword evidence="8" id="KW-0675">Receptor</keyword>
<sequence>MTNLFELIESHSFHLSVILLTILIEVLYISRDYRLSTKAITSNTNSNSILIINNVSIGDIAYLETFAKHPDMMTTKSEPYIFAICCFSSIILLIIPFIWQVRKRNLAAAILVFWLQSDLLLSFINALIWPTWVSVVTGWQGKGYCDFVVKWKIAAEFGGINACVFCVMITIYRMFVGVGMYRESKKSKRTRMLYEWTIGGLFPVILAGLHYVVQPNRYYLTPVYGCHPPIDNSWVSLIIVGWPFVFSSSAAVLVFMIVHKMKKHLAERNLMGFLTSTHTIDSGFRRLYMMVTLFLVIYWPTNLYGVVSFCMTPMLPYDWGAVHADWWGTIYKFPDNQSFQYQRWIKVIAGWALFLIFGRGAEAEFIYWDLAKTFGVSRQVQLMVWKYRLFKQHLKTTWIPKITPKWIYSIQSTELPLGGFAGAPARRKWGLATFVKWVRQKLGNRGGIHLDTENSSKEVTSTIESTPKPLTVGYRLMRAFRRIGRPHIHFEFNITWIRESVYNVAPHILNFSRYRIDAAELDPPFITTFDATTLEKIAQQAGKQVNAEARQHKSIGSLDTTILVASQLKENPSKPHDDIQKPQEGANIISPPPPIPEAEVIRPSRPMGNILGDIRVLLEQRSREARQERERKTVEVT</sequence>
<dbReference type="OrthoDB" id="2874149at2759"/>
<dbReference type="GO" id="GO:0004932">
    <property type="term" value="F:mating-type factor pheromone receptor activity"/>
    <property type="evidence" value="ECO:0007669"/>
    <property type="project" value="InterPro"/>
</dbReference>
<feature type="transmembrane region" description="Helical" evidence="11">
    <location>
        <begin position="79"/>
        <end position="99"/>
    </location>
</feature>
<keyword evidence="4 11" id="KW-0812">Transmembrane</keyword>
<evidence type="ECO:0000313" key="12">
    <source>
        <dbReference type="EMBL" id="EPS42569.1"/>
    </source>
</evidence>
<evidence type="ECO:0000256" key="1">
    <source>
        <dbReference type="ARBA" id="ARBA00004141"/>
    </source>
</evidence>
<evidence type="ECO:0000256" key="7">
    <source>
        <dbReference type="ARBA" id="ARBA00023136"/>
    </source>
</evidence>
<dbReference type="CDD" id="cd14966">
    <property type="entry name" value="7tmD_STE3"/>
    <property type="match status" value="1"/>
</dbReference>
<dbReference type="PANTHER" id="PTHR28097">
    <property type="entry name" value="PHEROMONE A FACTOR RECEPTOR"/>
    <property type="match status" value="1"/>
</dbReference>
<reference evidence="13" key="2">
    <citation type="submission" date="2013-04" db="EMBL/GenBank/DDBJ databases">
        <title>Genomic mechanisms accounting for the adaptation to parasitism in nematode-trapping fungi.</title>
        <authorList>
            <person name="Ahren D.G."/>
        </authorList>
    </citation>
    <scope>NUCLEOTIDE SEQUENCE [LARGE SCALE GENOMIC DNA]</scope>
    <source>
        <strain evidence="13">CBS 200.50</strain>
    </source>
</reference>
<feature type="transmembrane region" description="Helical" evidence="11">
    <location>
        <begin position="287"/>
        <end position="307"/>
    </location>
</feature>
<dbReference type="EMBL" id="AQGS01000107">
    <property type="protein sequence ID" value="EPS42569.1"/>
    <property type="molecule type" value="Genomic_DNA"/>
</dbReference>
<dbReference type="GO" id="GO:0000750">
    <property type="term" value="P:pheromone-dependent signal transduction involved in conjugation with cellular fusion"/>
    <property type="evidence" value="ECO:0007669"/>
    <property type="project" value="TreeGrafter"/>
</dbReference>
<dbReference type="Pfam" id="PF02076">
    <property type="entry name" value="STE3"/>
    <property type="match status" value="1"/>
</dbReference>